<gene>
    <name evidence="1" type="ORF">ENP77_02085</name>
</gene>
<protein>
    <submittedName>
        <fullName evidence="1">Uncharacterized protein</fullName>
    </submittedName>
</protein>
<name>A0A7C1P6G6_THEPE</name>
<comment type="caution">
    <text evidence="1">The sequence shown here is derived from an EMBL/GenBank/DDBJ whole genome shotgun (WGS) entry which is preliminary data.</text>
</comment>
<evidence type="ECO:0000313" key="1">
    <source>
        <dbReference type="EMBL" id="HEB48568.1"/>
    </source>
</evidence>
<dbReference type="AlphaFoldDB" id="A0A7C1P6G6"/>
<proteinExistence type="predicted"/>
<reference evidence="1" key="1">
    <citation type="journal article" date="2020" name="mSystems">
        <title>Genome- and Community-Level Interaction Insights into Carbon Utilization and Element Cycling Functions of Hydrothermarchaeota in Hydrothermal Sediment.</title>
        <authorList>
            <person name="Zhou Z."/>
            <person name="Liu Y."/>
            <person name="Xu W."/>
            <person name="Pan J."/>
            <person name="Luo Z.H."/>
            <person name="Li M."/>
        </authorList>
    </citation>
    <scope>NUCLEOTIDE SEQUENCE [LARGE SCALE GENOMIC DNA]</scope>
    <source>
        <strain evidence="1">SpSt-25</strain>
    </source>
</reference>
<organism evidence="1">
    <name type="scientific">Thermofilum pendens</name>
    <dbReference type="NCBI Taxonomy" id="2269"/>
    <lineage>
        <taxon>Archaea</taxon>
        <taxon>Thermoproteota</taxon>
        <taxon>Thermoprotei</taxon>
        <taxon>Thermofilales</taxon>
        <taxon>Thermofilaceae</taxon>
        <taxon>Thermofilum</taxon>
    </lineage>
</organism>
<accession>A0A7C1P6G6</accession>
<sequence>MPLQYNIANVVERFVKRVMDLAGAVAARANLNHPSVTEVHVLEGSARPPKSALAVTEGSFIVPEAGAIYVVKADPSLLVLRLTAAYFALAMWSTYGTFSPELAAEMARQNYFLILVNALREYR</sequence>
<dbReference type="EMBL" id="DSKP01000075">
    <property type="protein sequence ID" value="HEB48568.1"/>
    <property type="molecule type" value="Genomic_DNA"/>
</dbReference>